<comment type="similarity">
    <text evidence="1">Belongs to the CapA family.</text>
</comment>
<proteinExistence type="inferred from homology"/>
<dbReference type="Pfam" id="PF09587">
    <property type="entry name" value="PGA_cap"/>
    <property type="match status" value="1"/>
</dbReference>
<evidence type="ECO:0000313" key="3">
    <source>
        <dbReference type="EMBL" id="KIL49828.1"/>
    </source>
</evidence>
<dbReference type="PANTHER" id="PTHR33393">
    <property type="entry name" value="POLYGLUTAMINE SYNTHESIS ACCESSORY PROTEIN RV0574C-RELATED"/>
    <property type="match status" value="1"/>
</dbReference>
<comment type="caution">
    <text evidence="3">The sequence shown here is derived from an EMBL/GenBank/DDBJ whole genome shotgun (WGS) entry which is preliminary data.</text>
</comment>
<evidence type="ECO:0000256" key="1">
    <source>
        <dbReference type="ARBA" id="ARBA00005662"/>
    </source>
</evidence>
<name>A0A0C2W0Z6_9BACL</name>
<gene>
    <name evidence="3" type="ORF">KP78_12960</name>
</gene>
<protein>
    <recommendedName>
        <fullName evidence="2">Capsule synthesis protein CapA domain-containing protein</fullName>
    </recommendedName>
</protein>
<dbReference type="PATRIC" id="fig|889306.3.peg.1306"/>
<sequence length="380" mass="42274">MNKVRFILFFLFMAIGLAGCNLKESQMLFEDKEAFSRQTGGEVKSAFSERMEMTTTITIGAIGDVLLHDAVYQYAATDTGFNFKPAFESVMPLLSSPDFMMANQESNPGGIELGLSSYPAFNSPHEIVTDLQYSGVDMVTAANNHIMDRGIDSAMAAMDFYDEIGMPYVGVYRDVEDRQNHRVKEINGIKLGVLAYTFSTNGIPIPFGFEESVALLEPERMVSEIRVLRDNVDVVVVHLHWGNEYEQLPNQSQVELAERLSEEGVDIIFGHHPHVLQPIDEIERSDGGKTVVFYSLGNFYSGQNFPYTDIGGVATINIKKVTRGSRSEVSLSQPAIEPTQVIRGSQREYLIVPMKDSPASAIEGVSYEETIEHINQNMTP</sequence>
<dbReference type="SMART" id="SM00854">
    <property type="entry name" value="PGA_cap"/>
    <property type="match status" value="1"/>
</dbReference>
<evidence type="ECO:0000313" key="4">
    <source>
        <dbReference type="Proteomes" id="UP000031938"/>
    </source>
</evidence>
<dbReference type="CDD" id="cd07381">
    <property type="entry name" value="MPP_CapA"/>
    <property type="match status" value="1"/>
</dbReference>
<evidence type="ECO:0000259" key="2">
    <source>
        <dbReference type="SMART" id="SM00854"/>
    </source>
</evidence>
<dbReference type="InterPro" id="IPR029052">
    <property type="entry name" value="Metallo-depent_PP-like"/>
</dbReference>
<dbReference type="InterPro" id="IPR019079">
    <property type="entry name" value="Capsule_synth_CapA"/>
</dbReference>
<dbReference type="PROSITE" id="PS51257">
    <property type="entry name" value="PROKAR_LIPOPROTEIN"/>
    <property type="match status" value="1"/>
</dbReference>
<dbReference type="AlphaFoldDB" id="A0A0C2W0Z6"/>
<dbReference type="OrthoDB" id="9810906at2"/>
<accession>A0A0C2W0Z6</accession>
<feature type="domain" description="Capsule synthesis protein CapA" evidence="2">
    <location>
        <begin position="58"/>
        <end position="303"/>
    </location>
</feature>
<dbReference type="EMBL" id="JXRP01000009">
    <property type="protein sequence ID" value="KIL49828.1"/>
    <property type="molecule type" value="Genomic_DNA"/>
</dbReference>
<keyword evidence="4" id="KW-1185">Reference proteome</keyword>
<dbReference type="Gene3D" id="3.60.21.10">
    <property type="match status" value="1"/>
</dbReference>
<dbReference type="PANTHER" id="PTHR33393:SF12">
    <property type="entry name" value="CAPSULE BIOSYNTHESIS PROTEIN CAPA"/>
    <property type="match status" value="1"/>
</dbReference>
<reference evidence="3 4" key="1">
    <citation type="submission" date="2015-01" db="EMBL/GenBank/DDBJ databases">
        <title>Genome sequencing of Jeotgalibacillus soli.</title>
        <authorList>
            <person name="Goh K.M."/>
            <person name="Chan K.-G."/>
            <person name="Yaakop A.S."/>
            <person name="Ee R."/>
            <person name="Gan H.M."/>
            <person name="Chan C.S."/>
        </authorList>
    </citation>
    <scope>NUCLEOTIDE SEQUENCE [LARGE SCALE GENOMIC DNA]</scope>
    <source>
        <strain evidence="3 4">P9</strain>
    </source>
</reference>
<dbReference type="STRING" id="889306.KP78_12960"/>
<dbReference type="SUPFAM" id="SSF56300">
    <property type="entry name" value="Metallo-dependent phosphatases"/>
    <property type="match status" value="1"/>
</dbReference>
<dbReference type="InterPro" id="IPR052169">
    <property type="entry name" value="CW_Biosynth-Accessory"/>
</dbReference>
<organism evidence="3 4">
    <name type="scientific">Jeotgalibacillus soli</name>
    <dbReference type="NCBI Taxonomy" id="889306"/>
    <lineage>
        <taxon>Bacteria</taxon>
        <taxon>Bacillati</taxon>
        <taxon>Bacillota</taxon>
        <taxon>Bacilli</taxon>
        <taxon>Bacillales</taxon>
        <taxon>Caryophanaceae</taxon>
        <taxon>Jeotgalibacillus</taxon>
    </lineage>
</organism>
<dbReference type="Proteomes" id="UP000031938">
    <property type="component" value="Unassembled WGS sequence"/>
</dbReference>
<dbReference type="RefSeq" id="WP_041087074.1">
    <property type="nucleotide sequence ID" value="NZ_JXRP01000009.1"/>
</dbReference>